<gene>
    <name evidence="1" type="ORF">MNBD_DELTA01-1512</name>
</gene>
<dbReference type="EMBL" id="UOEA01000037">
    <property type="protein sequence ID" value="VAV83276.1"/>
    <property type="molecule type" value="Genomic_DNA"/>
</dbReference>
<reference evidence="1" key="1">
    <citation type="submission" date="2018-06" db="EMBL/GenBank/DDBJ databases">
        <authorList>
            <person name="Zhirakovskaya E."/>
        </authorList>
    </citation>
    <scope>NUCLEOTIDE SEQUENCE</scope>
</reference>
<proteinExistence type="predicted"/>
<protein>
    <submittedName>
        <fullName evidence="1">Uncharacterized protein</fullName>
    </submittedName>
</protein>
<sequence>MAGRLFEMQIESLEVTKRGTFTGKEDIHTLGVTLVYPRAGVKAISTIKALKADKPIPDNFPSLSYHERVLFKENILGECQLTVEVVAVNKPTTGEKFFTDFIRTVFSAALTTTIAPGISNVILANVTENIGGSIFENIEAKESVQKLGTAYISINTEDEPLQENGTLVGKLIVPEDIKIPKPSVFDPVSGFVEYGNMVLLKKDVEIGKVVISYREIKEQVSVPV</sequence>
<accession>A0A3B0R2A6</accession>
<organism evidence="1">
    <name type="scientific">hydrothermal vent metagenome</name>
    <dbReference type="NCBI Taxonomy" id="652676"/>
    <lineage>
        <taxon>unclassified sequences</taxon>
        <taxon>metagenomes</taxon>
        <taxon>ecological metagenomes</taxon>
    </lineage>
</organism>
<evidence type="ECO:0000313" key="1">
    <source>
        <dbReference type="EMBL" id="VAV83276.1"/>
    </source>
</evidence>
<name>A0A3B0R2A6_9ZZZZ</name>
<dbReference type="AlphaFoldDB" id="A0A3B0R2A6"/>